<evidence type="ECO:0000313" key="3">
    <source>
        <dbReference type="Proteomes" id="UP000221961"/>
    </source>
</evidence>
<gene>
    <name evidence="2" type="ORF">CRH09_27190</name>
</gene>
<dbReference type="RefSeq" id="WP_098696347.1">
    <property type="nucleotide sequence ID" value="NZ_CP023778.1"/>
</dbReference>
<proteinExistence type="predicted"/>
<name>A0A291RP36_9NOCA</name>
<feature type="transmembrane region" description="Helical" evidence="1">
    <location>
        <begin position="6"/>
        <end position="22"/>
    </location>
</feature>
<protein>
    <submittedName>
        <fullName evidence="2">Uncharacterized protein</fullName>
    </submittedName>
</protein>
<sequence>MEAFGMIALLGLAALIVSRVVVRYLEMAREFMAAAYVVLGIAATWITDFDLFAAWGLHIRNHPLGIVFTGLLIAGAACFWQPILGFFEGLARKQIDEAQTLEKSQGLRRVA</sequence>
<accession>A0A291RP36</accession>
<evidence type="ECO:0000256" key="1">
    <source>
        <dbReference type="SAM" id="Phobius"/>
    </source>
</evidence>
<keyword evidence="1" id="KW-0472">Membrane</keyword>
<dbReference type="AlphaFoldDB" id="A0A291RP36"/>
<dbReference type="EMBL" id="CP023778">
    <property type="protein sequence ID" value="ATL69313.1"/>
    <property type="molecule type" value="Genomic_DNA"/>
</dbReference>
<feature type="transmembrane region" description="Helical" evidence="1">
    <location>
        <begin position="64"/>
        <end position="87"/>
    </location>
</feature>
<keyword evidence="1" id="KW-0812">Transmembrane</keyword>
<dbReference type="GeneID" id="88360990"/>
<keyword evidence="1" id="KW-1133">Transmembrane helix</keyword>
<dbReference type="Proteomes" id="UP000221961">
    <property type="component" value="Chromosome"/>
</dbReference>
<evidence type="ECO:0000313" key="2">
    <source>
        <dbReference type="EMBL" id="ATL69313.1"/>
    </source>
</evidence>
<organism evidence="2 3">
    <name type="scientific">Nocardia terpenica</name>
    <dbReference type="NCBI Taxonomy" id="455432"/>
    <lineage>
        <taxon>Bacteria</taxon>
        <taxon>Bacillati</taxon>
        <taxon>Actinomycetota</taxon>
        <taxon>Actinomycetes</taxon>
        <taxon>Mycobacteriales</taxon>
        <taxon>Nocardiaceae</taxon>
        <taxon>Nocardia</taxon>
    </lineage>
</organism>
<dbReference type="KEGG" id="ntp:CRH09_27190"/>
<feature type="transmembrane region" description="Helical" evidence="1">
    <location>
        <begin position="34"/>
        <end position="58"/>
    </location>
</feature>
<reference evidence="2 3" key="1">
    <citation type="submission" date="2017-10" db="EMBL/GenBank/DDBJ databases">
        <title>Comparative genomics between pathogenic Norcardia.</title>
        <authorList>
            <person name="Zeng L."/>
        </authorList>
    </citation>
    <scope>NUCLEOTIDE SEQUENCE [LARGE SCALE GENOMIC DNA]</scope>
    <source>
        <strain evidence="2 3">NC_YFY_NT001</strain>
    </source>
</reference>